<accession>A0A9P7QUT6</accession>
<reference evidence="1" key="1">
    <citation type="submission" date="2021-05" db="EMBL/GenBank/DDBJ databases">
        <title>Comparative genomics of three Colletotrichum scovillei strains and genetic complementation revealed genes involved fungal growth and virulence on chili pepper.</title>
        <authorList>
            <person name="Hsieh D.-K."/>
            <person name="Chuang S.-C."/>
            <person name="Chen C.-Y."/>
            <person name="Chao Y.-T."/>
            <person name="Lu M.-Y.J."/>
            <person name="Lee M.-H."/>
            <person name="Shih M.-C."/>
        </authorList>
    </citation>
    <scope>NUCLEOTIDE SEQUENCE</scope>
    <source>
        <strain evidence="1">Coll-153</strain>
    </source>
</reference>
<evidence type="ECO:0000313" key="1">
    <source>
        <dbReference type="EMBL" id="KAG7040626.1"/>
    </source>
</evidence>
<keyword evidence="2" id="KW-1185">Reference proteome</keyword>
<dbReference type="Proteomes" id="UP000699042">
    <property type="component" value="Unassembled WGS sequence"/>
</dbReference>
<comment type="caution">
    <text evidence="1">The sequence shown here is derived from an EMBL/GenBank/DDBJ whole genome shotgun (WGS) entry which is preliminary data.</text>
</comment>
<gene>
    <name evidence="1" type="ORF">JMJ77_013623</name>
</gene>
<evidence type="ECO:0000313" key="2">
    <source>
        <dbReference type="Proteomes" id="UP000699042"/>
    </source>
</evidence>
<dbReference type="AlphaFoldDB" id="A0A9P7QUT6"/>
<proteinExistence type="predicted"/>
<protein>
    <submittedName>
        <fullName evidence="1">Uncharacterized protein</fullName>
    </submittedName>
</protein>
<organism evidence="1 2">
    <name type="scientific">Colletotrichum scovillei</name>
    <dbReference type="NCBI Taxonomy" id="1209932"/>
    <lineage>
        <taxon>Eukaryota</taxon>
        <taxon>Fungi</taxon>
        <taxon>Dikarya</taxon>
        <taxon>Ascomycota</taxon>
        <taxon>Pezizomycotina</taxon>
        <taxon>Sordariomycetes</taxon>
        <taxon>Hypocreomycetidae</taxon>
        <taxon>Glomerellales</taxon>
        <taxon>Glomerellaceae</taxon>
        <taxon>Colletotrichum</taxon>
        <taxon>Colletotrichum acutatum species complex</taxon>
    </lineage>
</organism>
<name>A0A9P7QUT6_9PEZI</name>
<sequence>MSDDWLASDFSHQQRLHLGRCTPADNFPGSFRSPHTSDDWSMPGHDEQRTLFLYCDFTI</sequence>
<dbReference type="EMBL" id="JAESDN010000021">
    <property type="protein sequence ID" value="KAG7040626.1"/>
    <property type="molecule type" value="Genomic_DNA"/>
</dbReference>